<dbReference type="HAMAP" id="MF_00911">
    <property type="entry name" value="FtsQ_subfam"/>
    <property type="match status" value="1"/>
</dbReference>
<dbReference type="InterPro" id="IPR013685">
    <property type="entry name" value="POTRA_FtsQ_type"/>
</dbReference>
<dbReference type="EMBL" id="FNAP01000002">
    <property type="protein sequence ID" value="SDD94979.1"/>
    <property type="molecule type" value="Genomic_DNA"/>
</dbReference>
<proteinExistence type="inferred from homology"/>
<keyword evidence="2 9" id="KW-1003">Cell membrane</keyword>
<evidence type="ECO:0000256" key="10">
    <source>
        <dbReference type="SAM" id="MobiDB-lite"/>
    </source>
</evidence>
<dbReference type="GO" id="GO:0032153">
    <property type="term" value="C:cell division site"/>
    <property type="evidence" value="ECO:0007669"/>
    <property type="project" value="UniProtKB-UniRule"/>
</dbReference>
<evidence type="ECO:0000313" key="12">
    <source>
        <dbReference type="EMBL" id="SDD94979.1"/>
    </source>
</evidence>
<keyword evidence="3 9" id="KW-0997">Cell inner membrane</keyword>
<evidence type="ECO:0000256" key="6">
    <source>
        <dbReference type="ARBA" id="ARBA00022989"/>
    </source>
</evidence>
<evidence type="ECO:0000256" key="9">
    <source>
        <dbReference type="HAMAP-Rule" id="MF_00911"/>
    </source>
</evidence>
<evidence type="ECO:0000256" key="2">
    <source>
        <dbReference type="ARBA" id="ARBA00022475"/>
    </source>
</evidence>
<keyword evidence="4 9" id="KW-0132">Cell division</keyword>
<name>A0A1G6YX57_9PROT</name>
<dbReference type="InterPro" id="IPR026579">
    <property type="entry name" value="FtsQ"/>
</dbReference>
<dbReference type="GO" id="GO:0043093">
    <property type="term" value="P:FtsZ-dependent cytokinesis"/>
    <property type="evidence" value="ECO:0007669"/>
    <property type="project" value="UniProtKB-UniRule"/>
</dbReference>
<evidence type="ECO:0000256" key="5">
    <source>
        <dbReference type="ARBA" id="ARBA00022692"/>
    </source>
</evidence>
<dbReference type="PANTHER" id="PTHR35851:SF1">
    <property type="entry name" value="CELL DIVISION PROTEIN FTSQ"/>
    <property type="match status" value="1"/>
</dbReference>
<evidence type="ECO:0000256" key="4">
    <source>
        <dbReference type="ARBA" id="ARBA00022618"/>
    </source>
</evidence>
<dbReference type="Pfam" id="PF08478">
    <property type="entry name" value="POTRA_1"/>
    <property type="match status" value="1"/>
</dbReference>
<gene>
    <name evidence="9" type="primary">ftsQ</name>
    <name evidence="12" type="ORF">SAMN05421720_102165</name>
</gene>
<feature type="region of interest" description="Disordered" evidence="10">
    <location>
        <begin position="1"/>
        <end position="34"/>
    </location>
</feature>
<evidence type="ECO:0000256" key="8">
    <source>
        <dbReference type="ARBA" id="ARBA00023306"/>
    </source>
</evidence>
<dbReference type="RefSeq" id="WP_092782592.1">
    <property type="nucleotide sequence ID" value="NZ_FNAP01000002.1"/>
</dbReference>
<dbReference type="GO" id="GO:0090529">
    <property type="term" value="P:cell septum assembly"/>
    <property type="evidence" value="ECO:0007669"/>
    <property type="project" value="InterPro"/>
</dbReference>
<dbReference type="AlphaFoldDB" id="A0A1G6YX57"/>
<dbReference type="OrthoDB" id="9783091at2"/>
<dbReference type="Proteomes" id="UP000199412">
    <property type="component" value="Unassembled WGS sequence"/>
</dbReference>
<keyword evidence="7 9" id="KW-0472">Membrane</keyword>
<evidence type="ECO:0000256" key="3">
    <source>
        <dbReference type="ARBA" id="ARBA00022519"/>
    </source>
</evidence>
<evidence type="ECO:0000313" key="13">
    <source>
        <dbReference type="Proteomes" id="UP000199412"/>
    </source>
</evidence>
<dbReference type="InterPro" id="IPR034746">
    <property type="entry name" value="POTRA"/>
</dbReference>
<evidence type="ECO:0000256" key="7">
    <source>
        <dbReference type="ARBA" id="ARBA00023136"/>
    </source>
</evidence>
<comment type="function">
    <text evidence="9">Essential cell division protein.</text>
</comment>
<organism evidence="12 13">
    <name type="scientific">Rhodospira trueperi</name>
    <dbReference type="NCBI Taxonomy" id="69960"/>
    <lineage>
        <taxon>Bacteria</taxon>
        <taxon>Pseudomonadati</taxon>
        <taxon>Pseudomonadota</taxon>
        <taxon>Alphaproteobacteria</taxon>
        <taxon>Rhodospirillales</taxon>
        <taxon>Rhodospirillaceae</taxon>
        <taxon>Rhodospira</taxon>
    </lineage>
</organism>
<dbReference type="PANTHER" id="PTHR35851">
    <property type="entry name" value="CELL DIVISION PROTEIN FTSQ"/>
    <property type="match status" value="1"/>
</dbReference>
<feature type="compositionally biased region" description="Basic residues" evidence="10">
    <location>
        <begin position="25"/>
        <end position="34"/>
    </location>
</feature>
<comment type="subcellular location">
    <subcellularLocation>
        <location evidence="9">Cell inner membrane</location>
        <topology evidence="9">Single-pass type II membrane protein</topology>
    </subcellularLocation>
    <subcellularLocation>
        <location evidence="1">Membrane</location>
    </subcellularLocation>
    <text evidence="9">Localizes to the division septum.</text>
</comment>
<keyword evidence="13" id="KW-1185">Reference proteome</keyword>
<feature type="domain" description="POTRA" evidence="11">
    <location>
        <begin position="93"/>
        <end position="161"/>
    </location>
</feature>
<protein>
    <recommendedName>
        <fullName evidence="9">Cell division protein FtsQ</fullName>
    </recommendedName>
</protein>
<reference evidence="12 13" key="1">
    <citation type="submission" date="2016-10" db="EMBL/GenBank/DDBJ databases">
        <authorList>
            <person name="de Groot N.N."/>
        </authorList>
    </citation>
    <scope>NUCLEOTIDE SEQUENCE [LARGE SCALE GENOMIC DNA]</scope>
    <source>
        <strain evidence="12 13">ATCC 700224</strain>
    </source>
</reference>
<dbReference type="Gene3D" id="3.40.50.11690">
    <property type="entry name" value="Cell division protein FtsQ/DivIB"/>
    <property type="match status" value="1"/>
</dbReference>
<sequence>MRWLSFGGARNAKGRAGRGRQNTGRGKKTRRTATRRRLPTWSAMVQAMRLTAGLLVLLAVTGAGVWVWQSGVVGRQIDVAGAALERVAVRGGLVVRSVTVEGRIRTEPARLLGALGTARGEPILSFDPHAARARVEALPWVAQARVERRLPDTIHVVLTERNPLALWQRSSEGDYALIDSTGTWLEVDTRPFADLPLIVGEDAPRVAPSLMDLLATEPRLAQRVRAATWVDRRRWTVRLDGIESGIDVRLPETNPGAAWRRLAALDRDTNLLARDIDRVDLRLPDRLVVRPRSPGRVGGDGETAPGAPANAPRVLVSTSGQET</sequence>
<dbReference type="Pfam" id="PF03799">
    <property type="entry name" value="FtsQ_DivIB_C"/>
    <property type="match status" value="1"/>
</dbReference>
<dbReference type="PROSITE" id="PS51779">
    <property type="entry name" value="POTRA"/>
    <property type="match status" value="1"/>
</dbReference>
<feature type="region of interest" description="Disordered" evidence="10">
    <location>
        <begin position="290"/>
        <end position="323"/>
    </location>
</feature>
<evidence type="ECO:0000259" key="11">
    <source>
        <dbReference type="PROSITE" id="PS51779"/>
    </source>
</evidence>
<dbReference type="Gene3D" id="3.10.20.310">
    <property type="entry name" value="membrane protein fhac"/>
    <property type="match status" value="1"/>
</dbReference>
<evidence type="ECO:0000256" key="1">
    <source>
        <dbReference type="ARBA" id="ARBA00004370"/>
    </source>
</evidence>
<keyword evidence="5 9" id="KW-0812">Transmembrane</keyword>
<keyword evidence="8 9" id="KW-0131">Cell cycle</keyword>
<keyword evidence="6 9" id="KW-1133">Transmembrane helix</keyword>
<dbReference type="STRING" id="69960.SAMN05421720_102165"/>
<dbReference type="GO" id="GO:0005886">
    <property type="term" value="C:plasma membrane"/>
    <property type="evidence" value="ECO:0007669"/>
    <property type="project" value="UniProtKB-SubCell"/>
</dbReference>
<dbReference type="InterPro" id="IPR005548">
    <property type="entry name" value="Cell_div_FtsQ/DivIB_C"/>
</dbReference>
<accession>A0A1G6YX57</accession>
<comment type="similarity">
    <text evidence="9">Belongs to the FtsQ/DivIB family. FtsQ subfamily.</text>
</comment>
<dbReference type="InterPro" id="IPR045335">
    <property type="entry name" value="FtsQ_C_sf"/>
</dbReference>